<sequence length="43" mass="4985">MCEALNYYEPRMRSEFFLDGLRNKPMRVVLNASMVTSIPEACT</sequence>
<name>A0A8T0Y1Y6_9STRA</name>
<dbReference type="Proteomes" id="UP000735874">
    <property type="component" value="Unassembled WGS sequence"/>
</dbReference>
<evidence type="ECO:0000313" key="5">
    <source>
        <dbReference type="EMBL" id="KAG3199434.1"/>
    </source>
</evidence>
<organism evidence="1 6">
    <name type="scientific">Phytophthora cactorum</name>
    <dbReference type="NCBI Taxonomy" id="29920"/>
    <lineage>
        <taxon>Eukaryota</taxon>
        <taxon>Sar</taxon>
        <taxon>Stramenopiles</taxon>
        <taxon>Oomycota</taxon>
        <taxon>Peronosporomycetes</taxon>
        <taxon>Peronosporales</taxon>
        <taxon>Peronosporaceae</taxon>
        <taxon>Phytophthora</taxon>
    </lineage>
</organism>
<evidence type="ECO:0000313" key="1">
    <source>
        <dbReference type="EMBL" id="KAG2813487.1"/>
    </source>
</evidence>
<dbReference type="EMBL" id="RCML01002288">
    <property type="protein sequence ID" value="KAG2958357.1"/>
    <property type="molecule type" value="Genomic_DNA"/>
</dbReference>
<dbReference type="EMBL" id="RCMG01002186">
    <property type="protein sequence ID" value="KAG2813487.1"/>
    <property type="molecule type" value="Genomic_DNA"/>
</dbReference>
<comment type="caution">
    <text evidence="1">The sequence shown here is derived from an EMBL/GenBank/DDBJ whole genome shotgun (WGS) entry which is preliminary data.</text>
</comment>
<evidence type="ECO:0000313" key="4">
    <source>
        <dbReference type="EMBL" id="KAG2958357.1"/>
    </source>
</evidence>
<dbReference type="EMBL" id="RCMI01002336">
    <property type="protein sequence ID" value="KAG2877158.1"/>
    <property type="molecule type" value="Genomic_DNA"/>
</dbReference>
<dbReference type="Proteomes" id="UP000697107">
    <property type="component" value="Unassembled WGS sequence"/>
</dbReference>
<dbReference type="EMBL" id="RCMK01002267">
    <property type="protein sequence ID" value="KAG2883052.1"/>
    <property type="molecule type" value="Genomic_DNA"/>
</dbReference>
<evidence type="ECO:0000313" key="6">
    <source>
        <dbReference type="Proteomes" id="UP000735874"/>
    </source>
</evidence>
<dbReference type="Proteomes" id="UP000760860">
    <property type="component" value="Unassembled WGS sequence"/>
</dbReference>
<dbReference type="Proteomes" id="UP000774804">
    <property type="component" value="Unassembled WGS sequence"/>
</dbReference>
<proteinExistence type="predicted"/>
<dbReference type="Proteomes" id="UP000736787">
    <property type="component" value="Unassembled WGS sequence"/>
</dbReference>
<dbReference type="AlphaFoldDB" id="A0A8T0Y1Y6"/>
<accession>A0A8T0Y1Y6</accession>
<evidence type="ECO:0000313" key="2">
    <source>
        <dbReference type="EMBL" id="KAG2877158.1"/>
    </source>
</evidence>
<reference evidence="1" key="1">
    <citation type="submission" date="2018-10" db="EMBL/GenBank/DDBJ databases">
        <title>Effector identification in a new, highly contiguous assembly of the strawberry crown rot pathogen Phytophthora cactorum.</title>
        <authorList>
            <person name="Armitage A.D."/>
            <person name="Nellist C.F."/>
            <person name="Bates H."/>
            <person name="Vickerstaff R.J."/>
            <person name="Harrison R.J."/>
        </authorList>
    </citation>
    <scope>NUCLEOTIDE SEQUENCE</scope>
    <source>
        <strain evidence="1">15-7</strain>
        <strain evidence="2">4032</strain>
        <strain evidence="3">4040</strain>
        <strain evidence="4">P415</strain>
        <strain evidence="5">P421</strain>
    </source>
</reference>
<evidence type="ECO:0000313" key="3">
    <source>
        <dbReference type="EMBL" id="KAG2883052.1"/>
    </source>
</evidence>
<gene>
    <name evidence="1" type="ORF">PC113_g23433</name>
    <name evidence="2" type="ORF">PC115_g23429</name>
    <name evidence="3" type="ORF">PC117_g26114</name>
    <name evidence="4" type="ORF">PC118_g23568</name>
    <name evidence="5" type="ORF">PC129_g24111</name>
</gene>
<dbReference type="EMBL" id="RCMV01003267">
    <property type="protein sequence ID" value="KAG3199434.1"/>
    <property type="molecule type" value="Genomic_DNA"/>
</dbReference>
<protein>
    <submittedName>
        <fullName evidence="1">Uncharacterized protein</fullName>
    </submittedName>
</protein>